<dbReference type="KEGG" id="asul:DFR86_03485"/>
<dbReference type="Pfam" id="PF03176">
    <property type="entry name" value="MMPL"/>
    <property type="match status" value="2"/>
</dbReference>
<reference evidence="9 10" key="1">
    <citation type="submission" date="2018-05" db="EMBL/GenBank/DDBJ databases">
        <title>Complete Genome Sequences of Extremely Thermoacidophilic, Metal-Mobilizing Type-Strain Members of the Archaeal Family Sulfolobaceae: Acidianus brierleyi DSM-1651T, Acidianus sulfidivorans DSM-18786T, Metallosphaera hakonensis DSM-7519T, and Metallosphaera prunae DSM-10039T.</title>
        <authorList>
            <person name="Counts J.A."/>
            <person name="Kelly R.M."/>
        </authorList>
    </citation>
    <scope>NUCLEOTIDE SEQUENCE [LARGE SCALE GENOMIC DNA]</scope>
    <source>
        <strain evidence="9 10">JP7</strain>
    </source>
</reference>
<dbReference type="InterPro" id="IPR000731">
    <property type="entry name" value="SSD"/>
</dbReference>
<feature type="transmembrane region" description="Helical" evidence="7">
    <location>
        <begin position="1003"/>
        <end position="1020"/>
    </location>
</feature>
<evidence type="ECO:0000256" key="2">
    <source>
        <dbReference type="ARBA" id="ARBA00010157"/>
    </source>
</evidence>
<evidence type="ECO:0000256" key="5">
    <source>
        <dbReference type="ARBA" id="ARBA00022989"/>
    </source>
</evidence>
<proteinExistence type="inferred from homology"/>
<dbReference type="InterPro" id="IPR004869">
    <property type="entry name" value="MMPL_dom"/>
</dbReference>
<evidence type="ECO:0000256" key="1">
    <source>
        <dbReference type="ARBA" id="ARBA00004651"/>
    </source>
</evidence>
<feature type="transmembrane region" description="Helical" evidence="7">
    <location>
        <begin position="660"/>
        <end position="680"/>
    </location>
</feature>
<keyword evidence="4 7" id="KW-0812">Transmembrane</keyword>
<feature type="transmembrane region" description="Helical" evidence="7">
    <location>
        <begin position="980"/>
        <end position="998"/>
    </location>
</feature>
<evidence type="ECO:0000256" key="4">
    <source>
        <dbReference type="ARBA" id="ARBA00022692"/>
    </source>
</evidence>
<feature type="transmembrane region" description="Helical" evidence="7">
    <location>
        <begin position="1113"/>
        <end position="1139"/>
    </location>
</feature>
<dbReference type="PANTHER" id="PTHR33406:SF6">
    <property type="entry name" value="MEMBRANE PROTEIN YDGH-RELATED"/>
    <property type="match status" value="1"/>
</dbReference>
<feature type="transmembrane region" description="Helical" evidence="7">
    <location>
        <begin position="728"/>
        <end position="754"/>
    </location>
</feature>
<keyword evidence="5 7" id="KW-1133">Transmembrane helix</keyword>
<keyword evidence="10" id="KW-1185">Reference proteome</keyword>
<feature type="domain" description="SSD" evidence="8">
    <location>
        <begin position="658"/>
        <end position="786"/>
    </location>
</feature>
<feature type="transmembrane region" description="Helical" evidence="7">
    <location>
        <begin position="628"/>
        <end position="648"/>
    </location>
</feature>
<gene>
    <name evidence="9" type="ORF">DFR86_03485</name>
</gene>
<dbReference type="PANTHER" id="PTHR33406">
    <property type="entry name" value="MEMBRANE PROTEIN MJ1562-RELATED"/>
    <property type="match status" value="1"/>
</dbReference>
<evidence type="ECO:0000256" key="6">
    <source>
        <dbReference type="ARBA" id="ARBA00023136"/>
    </source>
</evidence>
<keyword evidence="6 7" id="KW-0472">Membrane</keyword>
<dbReference type="AlphaFoldDB" id="A0A2U9IL19"/>
<dbReference type="Proteomes" id="UP000248410">
    <property type="component" value="Chromosome"/>
</dbReference>
<name>A0A2U9IL19_9CREN</name>
<evidence type="ECO:0000313" key="10">
    <source>
        <dbReference type="Proteomes" id="UP000248410"/>
    </source>
</evidence>
<feature type="transmembrane region" description="Helical" evidence="7">
    <location>
        <begin position="816"/>
        <end position="837"/>
    </location>
</feature>
<evidence type="ECO:0000256" key="3">
    <source>
        <dbReference type="ARBA" id="ARBA00022475"/>
    </source>
</evidence>
<dbReference type="InterPro" id="IPR050545">
    <property type="entry name" value="Mycobact_MmpL"/>
</dbReference>
<dbReference type="SUPFAM" id="SSF82866">
    <property type="entry name" value="Multidrug efflux transporter AcrB transmembrane domain"/>
    <property type="match status" value="2"/>
</dbReference>
<organism evidence="9 10">
    <name type="scientific">Acidianus sulfidivorans JP7</name>
    <dbReference type="NCBI Taxonomy" id="619593"/>
    <lineage>
        <taxon>Archaea</taxon>
        <taxon>Thermoproteota</taxon>
        <taxon>Thermoprotei</taxon>
        <taxon>Sulfolobales</taxon>
        <taxon>Sulfolobaceae</taxon>
        <taxon>Acidianus</taxon>
    </lineage>
</organism>
<feature type="transmembrane region" description="Helical" evidence="7">
    <location>
        <begin position="686"/>
        <end position="707"/>
    </location>
</feature>
<comment type="subcellular location">
    <subcellularLocation>
        <location evidence="1">Cell membrane</location>
        <topology evidence="1">Multi-pass membrane protein</topology>
    </subcellularLocation>
</comment>
<dbReference type="EMBL" id="CP029288">
    <property type="protein sequence ID" value="AWR96710.1"/>
    <property type="molecule type" value="Genomic_DNA"/>
</dbReference>
<feature type="transmembrane region" description="Helical" evidence="7">
    <location>
        <begin position="766"/>
        <end position="784"/>
    </location>
</feature>
<keyword evidence="3" id="KW-1003">Cell membrane</keyword>
<feature type="transmembrane region" description="Helical" evidence="7">
    <location>
        <begin position="12"/>
        <end position="35"/>
    </location>
</feature>
<evidence type="ECO:0000256" key="7">
    <source>
        <dbReference type="SAM" id="Phobius"/>
    </source>
</evidence>
<protein>
    <submittedName>
        <fullName evidence="9">Antibiotic transporter</fullName>
    </submittedName>
</protein>
<feature type="transmembrane region" description="Helical" evidence="7">
    <location>
        <begin position="1086"/>
        <end position="1107"/>
    </location>
</feature>
<dbReference type="GO" id="GO:0005886">
    <property type="term" value="C:plasma membrane"/>
    <property type="evidence" value="ECO:0007669"/>
    <property type="project" value="UniProtKB-SubCell"/>
</dbReference>
<sequence>MNPKFAKFVSKRWYLIIIVWIIILLISAPLSSLFFKSVSYQITITTPGSTAAKAENIVSTYFHLRNTGEAGAILILKGNVTPYSLYLSNLTKYGNITITSFYSLERGILNSTLYSLYNSTVKLNQSLVNISNQEKELNYNLSKEYNNITQEINNLQKLSNGTKKVQNEFVNVSNQINNTADELQILHYSMEQNLTAFNKIASGEKEINSSAREEALFLYGYPSEFLKIFSEYYQKTLNFTYSSQEAYIAINSSITQQEEREYFNLFYQNWLQLNINNFLQRANEAVISSANILIQENVLNSTFTKPLLQYINITNFENETPYEEFTVYFMNTTYKVPYELAEELYSIPPEEVLLQLYSNKTNLSPSFLEEVLNTTNTSEFRNLSFQLISSKLENNITELNFVKAVYENLTETPYNFAVNYISQTFKVNQSIVREVSNFTTYSQFVNYVSSQASEKTGLPQWFFSQLIYNKNTYNLTAYIISTKITKLYPLLNASNISPKEFALQLENATPYEIFNISSTLIINYAKFPAIISVNKTQLINTIDKTYNVTLNSLIVNLIKENIFPVEPISNITDQLYSHGLYLIVMNGNFTYNEAKDFQSYISSKINLTNYLTGAKPISHQLKGIANKAFSIAIPVGIILAILLTGIYFRSFIAAFVPLGIYASAFLASSALIYGVVIKLLGITVDFLTPSQVLLLALGLGTDYVVFISSRYIEERKKGKSKDEAVNEAIIWGGKAVTVTALVVMLSFLFLYIYNVPLVSDTSISEMLAVIVVWLSATTLFTSILKRAGDKLFFPAKFNVVKNNNGAKITRRPGLKVAVLSAVVIIFALIALTTPLSMNILELLPSSQSTAGVNLLDQQFTSNNIFPICLVVNETSGNFTYQEYQYALNIYHNLTSLPGVTSVESPVSPYGGVIPYNNLSNYNYTEYISHGYMLYLINQKNQPFSSQSFSLVQKIENMKIGYVGGGPVDAYNILHFVESDFFEIVVIIGVTMFVILVILTRSFAVSGIILFTIFSAVAITLGLEKLIFTSLGFSIFGIVPLFLVAIIIGIGMDYNIFLISRVHEELEKGNNMEVAVENTVKNIGRTIIFLGLIFAGTMGSLMLVNAAMLQEIGFALSVAAILETSLLWYYLAPSLLILLYRRFKTRPKMIV</sequence>
<feature type="transmembrane region" description="Helical" evidence="7">
    <location>
        <begin position="1026"/>
        <end position="1050"/>
    </location>
</feature>
<dbReference type="PROSITE" id="PS50156">
    <property type="entry name" value="SSD"/>
    <property type="match status" value="1"/>
</dbReference>
<evidence type="ECO:0000259" key="8">
    <source>
        <dbReference type="PROSITE" id="PS50156"/>
    </source>
</evidence>
<comment type="similarity">
    <text evidence="2">Belongs to the resistance-nodulation-cell division (RND) (TC 2.A.6) family. MmpL subfamily.</text>
</comment>
<accession>A0A2U9IL19</accession>
<evidence type="ECO:0000313" key="9">
    <source>
        <dbReference type="EMBL" id="AWR96710.1"/>
    </source>
</evidence>
<dbReference type="Gene3D" id="1.20.1640.10">
    <property type="entry name" value="Multidrug efflux transporter AcrB transmembrane domain"/>
    <property type="match status" value="2"/>
</dbReference>